<feature type="compositionally biased region" description="Basic and acidic residues" evidence="1">
    <location>
        <begin position="316"/>
        <end position="333"/>
    </location>
</feature>
<feature type="compositionally biased region" description="Basic and acidic residues" evidence="1">
    <location>
        <begin position="437"/>
        <end position="449"/>
    </location>
</feature>
<keyword evidence="3" id="KW-1185">Reference proteome</keyword>
<evidence type="ECO:0000313" key="2">
    <source>
        <dbReference type="EMBL" id="AIF41737.1"/>
    </source>
</evidence>
<dbReference type="AlphaFoldDB" id="A0A075JK74"/>
<dbReference type="GeneID" id="41842019"/>
<dbReference type="eggNOG" id="ENOG5033DIH">
    <property type="taxonomic scope" value="Bacteria"/>
</dbReference>
<evidence type="ECO:0000313" key="3">
    <source>
        <dbReference type="Proteomes" id="UP000027986"/>
    </source>
</evidence>
<feature type="region of interest" description="Disordered" evidence="1">
    <location>
        <begin position="294"/>
        <end position="449"/>
    </location>
</feature>
<feature type="compositionally biased region" description="Basic and acidic residues" evidence="1">
    <location>
        <begin position="294"/>
        <end position="306"/>
    </location>
</feature>
<reference evidence="2 3" key="1">
    <citation type="submission" date="2014-07" db="EMBL/GenBank/DDBJ databases">
        <title>Genome Sequencing of Dermacoccus nishinomiyaensis.</title>
        <authorList>
            <person name="Hong K.W."/>
            <person name="Chan K.G."/>
        </authorList>
    </citation>
    <scope>NUCLEOTIDE SEQUENCE [LARGE SCALE GENOMIC DNA]</scope>
    <source>
        <strain evidence="2 3">M25</strain>
    </source>
</reference>
<dbReference type="KEGG" id="dni:HX89_13285"/>
<dbReference type="EMBL" id="CP008889">
    <property type="protein sequence ID" value="AIF41737.1"/>
    <property type="molecule type" value="Genomic_DNA"/>
</dbReference>
<feature type="compositionally biased region" description="Low complexity" evidence="1">
    <location>
        <begin position="361"/>
        <end position="381"/>
    </location>
</feature>
<gene>
    <name evidence="2" type="ORF">HX89_13285</name>
</gene>
<feature type="region of interest" description="Disordered" evidence="1">
    <location>
        <begin position="243"/>
        <end position="270"/>
    </location>
</feature>
<evidence type="ECO:0000256" key="1">
    <source>
        <dbReference type="SAM" id="MobiDB-lite"/>
    </source>
</evidence>
<dbReference type="OrthoDB" id="3351100at2"/>
<proteinExistence type="predicted"/>
<protein>
    <submittedName>
        <fullName evidence="2">Uncharacterized protein</fullName>
    </submittedName>
</protein>
<organism evidence="2 3">
    <name type="scientific">Dermacoccus nishinomiyaensis</name>
    <dbReference type="NCBI Taxonomy" id="1274"/>
    <lineage>
        <taxon>Bacteria</taxon>
        <taxon>Bacillati</taxon>
        <taxon>Actinomycetota</taxon>
        <taxon>Actinomycetes</taxon>
        <taxon>Micrococcales</taxon>
        <taxon>Dermacoccaceae</taxon>
        <taxon>Dermacoccus</taxon>
    </lineage>
</organism>
<sequence length="449" mass="46764">MSSTVACIGFTDPAALAALARDKGAPAHELSSTTRWVDSSGAMLLLDRTAQYARPGFDTPVRTPYCGITPLENGLAQVTLTDVSGFELDPFTVVPDNRYTVGWAAVGRVALVAMGVDTEFFATVEDFFDSPRSAMPGVEGEPPAEVKQFGLPWPPPMEIETFLPAASSDSPLATLSGTVQFAEIRTNSVTGHEFLVSRIATVCGEIDLCTPVPLDGVPAPGSVTVGQVELLAGFPAHGLDDPSAAYDSPAERVGPTFRDGDPHSPDDVMPMDAPDLPDGLVLGEDGVVRTTEEHAAWKGGDPEAGLRPKPVPTPSTREESSTEDALDARRELPAEPDVVEPGADEADESMGVSQTREPKNAAVASADTTDTPDATDTPGAPSRAADQTPTSGAARTDVPGASTETPNQPPASGAATPQTPEATAASASDDDSAPRPGETRREWRARTGR</sequence>
<dbReference type="Proteomes" id="UP000027986">
    <property type="component" value="Chromosome"/>
</dbReference>
<accession>A0A075JK74</accession>
<name>A0A075JK74_9MICO</name>
<feature type="compositionally biased region" description="Low complexity" evidence="1">
    <location>
        <begin position="414"/>
        <end position="427"/>
    </location>
</feature>
<dbReference type="RefSeq" id="WP_038569702.1">
    <property type="nucleotide sequence ID" value="NZ_CP008889.1"/>
</dbReference>
<dbReference type="HOGENOM" id="CLU_609326_0_0_11"/>